<evidence type="ECO:0000256" key="1">
    <source>
        <dbReference type="ARBA" id="ARBA00004123"/>
    </source>
</evidence>
<feature type="compositionally biased region" description="Basic and acidic residues" evidence="4">
    <location>
        <begin position="579"/>
        <end position="596"/>
    </location>
</feature>
<dbReference type="InterPro" id="IPR044998">
    <property type="entry name" value="Timeless"/>
</dbReference>
<dbReference type="InterPro" id="IPR009057">
    <property type="entry name" value="Homeodomain-like_sf"/>
</dbReference>
<protein>
    <submittedName>
        <fullName evidence="6">Timeless</fullName>
    </submittedName>
</protein>
<dbReference type="GO" id="GO:0003677">
    <property type="term" value="F:DNA binding"/>
    <property type="evidence" value="ECO:0007669"/>
    <property type="project" value="TreeGrafter"/>
</dbReference>
<evidence type="ECO:0000256" key="3">
    <source>
        <dbReference type="ARBA" id="ARBA00023306"/>
    </source>
</evidence>
<feature type="compositionally biased region" description="Acidic residues" evidence="4">
    <location>
        <begin position="1187"/>
        <end position="1196"/>
    </location>
</feature>
<evidence type="ECO:0000313" key="8">
    <source>
        <dbReference type="Proteomes" id="UP000011087"/>
    </source>
</evidence>
<dbReference type="AlphaFoldDB" id="L1I7H0"/>
<dbReference type="GO" id="GO:0031298">
    <property type="term" value="C:replication fork protection complex"/>
    <property type="evidence" value="ECO:0007669"/>
    <property type="project" value="TreeGrafter"/>
</dbReference>
<reference evidence="6 8" key="1">
    <citation type="journal article" date="2012" name="Nature">
        <title>Algal genomes reveal evolutionary mosaicism and the fate of nucleomorphs.</title>
        <authorList>
            <consortium name="DOE Joint Genome Institute"/>
            <person name="Curtis B.A."/>
            <person name="Tanifuji G."/>
            <person name="Burki F."/>
            <person name="Gruber A."/>
            <person name="Irimia M."/>
            <person name="Maruyama S."/>
            <person name="Arias M.C."/>
            <person name="Ball S.G."/>
            <person name="Gile G.H."/>
            <person name="Hirakawa Y."/>
            <person name="Hopkins J.F."/>
            <person name="Kuo A."/>
            <person name="Rensing S.A."/>
            <person name="Schmutz J."/>
            <person name="Symeonidi A."/>
            <person name="Elias M."/>
            <person name="Eveleigh R.J."/>
            <person name="Herman E.K."/>
            <person name="Klute M.J."/>
            <person name="Nakayama T."/>
            <person name="Obornik M."/>
            <person name="Reyes-Prieto A."/>
            <person name="Armbrust E.V."/>
            <person name="Aves S.J."/>
            <person name="Beiko R.G."/>
            <person name="Coutinho P."/>
            <person name="Dacks J.B."/>
            <person name="Durnford D.G."/>
            <person name="Fast N.M."/>
            <person name="Green B.R."/>
            <person name="Grisdale C.J."/>
            <person name="Hempel F."/>
            <person name="Henrissat B."/>
            <person name="Hoppner M.P."/>
            <person name="Ishida K."/>
            <person name="Kim E."/>
            <person name="Koreny L."/>
            <person name="Kroth P.G."/>
            <person name="Liu Y."/>
            <person name="Malik S.B."/>
            <person name="Maier U.G."/>
            <person name="McRose D."/>
            <person name="Mock T."/>
            <person name="Neilson J.A."/>
            <person name="Onodera N.T."/>
            <person name="Poole A.M."/>
            <person name="Pritham E.J."/>
            <person name="Richards T.A."/>
            <person name="Rocap G."/>
            <person name="Roy S.W."/>
            <person name="Sarai C."/>
            <person name="Schaack S."/>
            <person name="Shirato S."/>
            <person name="Slamovits C.H."/>
            <person name="Spencer D.F."/>
            <person name="Suzuki S."/>
            <person name="Worden A.Z."/>
            <person name="Zauner S."/>
            <person name="Barry K."/>
            <person name="Bell C."/>
            <person name="Bharti A.K."/>
            <person name="Crow J.A."/>
            <person name="Grimwood J."/>
            <person name="Kramer R."/>
            <person name="Lindquist E."/>
            <person name="Lucas S."/>
            <person name="Salamov A."/>
            <person name="McFadden G.I."/>
            <person name="Lane C.E."/>
            <person name="Keeling P.J."/>
            <person name="Gray M.W."/>
            <person name="Grigoriev I.V."/>
            <person name="Archibald J.M."/>
        </authorList>
    </citation>
    <scope>NUCLEOTIDE SEQUENCE</scope>
    <source>
        <strain evidence="6 8">CCMP2712</strain>
    </source>
</reference>
<dbReference type="SMART" id="SM00717">
    <property type="entry name" value="SANT"/>
    <property type="match status" value="1"/>
</dbReference>
<evidence type="ECO:0000256" key="2">
    <source>
        <dbReference type="ARBA" id="ARBA00023242"/>
    </source>
</evidence>
<feature type="region of interest" description="Disordered" evidence="4">
    <location>
        <begin position="487"/>
        <end position="613"/>
    </location>
</feature>
<dbReference type="GO" id="GO:0000076">
    <property type="term" value="P:DNA replication checkpoint signaling"/>
    <property type="evidence" value="ECO:0007669"/>
    <property type="project" value="TreeGrafter"/>
</dbReference>
<dbReference type="OMA" id="LTRNVAM"/>
<reference evidence="7" key="3">
    <citation type="submission" date="2015-06" db="UniProtKB">
        <authorList>
            <consortium name="EnsemblProtists"/>
        </authorList>
    </citation>
    <scope>IDENTIFICATION</scope>
</reference>
<feature type="domain" description="Myb-like" evidence="5">
    <location>
        <begin position="934"/>
        <end position="985"/>
    </location>
</feature>
<dbReference type="GO" id="GO:0043111">
    <property type="term" value="P:replication fork arrest"/>
    <property type="evidence" value="ECO:0007669"/>
    <property type="project" value="TreeGrafter"/>
</dbReference>
<keyword evidence="3" id="KW-0131">Cell cycle</keyword>
<comment type="subcellular location">
    <subcellularLocation>
        <location evidence="1">Nucleus</location>
    </subcellularLocation>
</comment>
<evidence type="ECO:0000313" key="6">
    <source>
        <dbReference type="EMBL" id="EKX31824.1"/>
    </source>
</evidence>
<dbReference type="OrthoDB" id="310853at2759"/>
<keyword evidence="2" id="KW-0539">Nucleus</keyword>
<name>L1I7H0_GUITC</name>
<dbReference type="PaxDb" id="55529-EKX31824"/>
<dbReference type="KEGG" id="gtt:GUITHDRAFT_149044"/>
<dbReference type="eggNOG" id="KOG1974">
    <property type="taxonomic scope" value="Eukaryota"/>
</dbReference>
<dbReference type="PANTHER" id="PTHR22940:SF4">
    <property type="entry name" value="PROTEIN TIMELESS HOMOLOG"/>
    <property type="match status" value="1"/>
</dbReference>
<dbReference type="EMBL" id="JH993233">
    <property type="protein sequence ID" value="EKX31824.1"/>
    <property type="molecule type" value="Genomic_DNA"/>
</dbReference>
<dbReference type="CDD" id="cd00167">
    <property type="entry name" value="SANT"/>
    <property type="match status" value="1"/>
</dbReference>
<keyword evidence="8" id="KW-1185">Reference proteome</keyword>
<dbReference type="GeneID" id="17288544"/>
<proteinExistence type="predicted"/>
<feature type="region of interest" description="Disordered" evidence="4">
    <location>
        <begin position="437"/>
        <end position="457"/>
    </location>
</feature>
<dbReference type="STRING" id="905079.L1I7H0"/>
<evidence type="ECO:0000313" key="7">
    <source>
        <dbReference type="EnsemblProtists" id="EKX31824"/>
    </source>
</evidence>
<dbReference type="GO" id="GO:0006281">
    <property type="term" value="P:DNA repair"/>
    <property type="evidence" value="ECO:0007669"/>
    <property type="project" value="TreeGrafter"/>
</dbReference>
<feature type="compositionally biased region" description="Acidic residues" evidence="4">
    <location>
        <begin position="597"/>
        <end position="613"/>
    </location>
</feature>
<dbReference type="InterPro" id="IPR006906">
    <property type="entry name" value="Timeless_N"/>
</dbReference>
<dbReference type="RefSeq" id="XP_005818804.1">
    <property type="nucleotide sequence ID" value="XM_005818747.1"/>
</dbReference>
<feature type="compositionally biased region" description="Basic and acidic residues" evidence="4">
    <location>
        <begin position="536"/>
        <end position="548"/>
    </location>
</feature>
<sequence>MEDDDYNLKDELLAACALLGRRVDQNEYIKGEECVETLKDLQQFLHRDDSVGDIDQPNSVDSLGRRVAPRVPWELHRALADWNILQNHVLPLIASYAGDDPEILYECMVVTYLMTSLPPLPIVHLDDEKDVRAQKHKVYGAALVPAFEALAIFKEQFANSQDVLTIIMKWLMDPLLHEGSDRTEPEMLVLDLVLNLIRNLLQMQPPAGSMVELPTALVAKLAMAQDTLILKMAEENVLEMLILLAQQIEEEENRNWNLLLLDIFALIFVKEDPTEVLASTEISSGDWLNSMRRELLLKSIPKAETNTMRKSTCFSRHQRFAGLFQVKTNEEVKFVSHKIDAVRSEGPRKTMRAGPRRKPLMEVRVNRQKDRSDVLKTLDSYASTFLEVGFNSLLGTVTYDYAMESAALVASDDLNFATVSAWFLHYFRLKEKRRIASLPPRPKPSKEKESQEASQAGLTEELVLSVANATSSSEANHVESYVSQCVAAHEHGEKAREETHEHGEEAREETHEHGEKAREESKSKAGEDATASSLSRADEEGRVERQLNFDEAQGEEAMKEPASEAEHGEARGAEASQPHGEEATMKEVMTDKHQEAEQDEKEEGGKEEEEEEVDPYDYNAAFVSSLVDLSNLRWVLEKINVLMKPERGSGGAQHHKVPPFISMLRELVLTVQSLYFSYSRHNKDVASQLLRNLVYEWDLGDTLLCIIKDFRPFRNTRSHLADVVDLTHTLLRLIKSFSEDNQNLQRLKKRRRRRNRRGVEKAEGEGEWLGGESEEEILDEEYHEVMFNFNSYLKRFAHPQVVSTYVHLLSHYRVNSDQTNHQVVKMLDVIARKCEFLPMLFQLSAFRIFDRILSDSSLDGKDKYKEMVNFVRWIVREFFKLSLVSPCLFLELLAWTRSARDAELIANAYKPVVEERSRKPGKGEEAILQQIGRSAGKWTEDDDLALREAHQQFGSKANALQLISMLLEGKSVKQIALRMNKLGLVRVGHDDWSEGEEEEEEEDLFSSRQDLYTCARRLRNARPAALDWIVDNLALACRASEEMRLAAGRSEERASFLRVQDFSLVPTKSAEWEHAIDPLVSKLLCSMRLLGPRPTEGHAFWRFPASLLEDEERAEKMLEELRGVQEIPVEETRRAEVEATPDPPARTQEDATSSMATRPKRRVREATSESENEEENGRRYNFKNLSEEEEEEEEGEEKQGKEMEKEVDEMELEGEEKKDDQEEGEEEEARDIVALPLSLVDKFRSDQLAGRKRLRRVALSDESDNE</sequence>
<dbReference type="Proteomes" id="UP000011087">
    <property type="component" value="Unassembled WGS sequence"/>
</dbReference>
<evidence type="ECO:0000256" key="4">
    <source>
        <dbReference type="SAM" id="MobiDB-lite"/>
    </source>
</evidence>
<dbReference type="Gene3D" id="1.10.10.60">
    <property type="entry name" value="Homeodomain-like"/>
    <property type="match status" value="1"/>
</dbReference>
<dbReference type="PANTHER" id="PTHR22940">
    <property type="entry name" value="TIMEOUT/TIMELESS-2"/>
    <property type="match status" value="1"/>
</dbReference>
<evidence type="ECO:0000259" key="5">
    <source>
        <dbReference type="SMART" id="SM00717"/>
    </source>
</evidence>
<feature type="compositionally biased region" description="Acidic residues" evidence="4">
    <location>
        <begin position="1205"/>
        <end position="1214"/>
    </location>
</feature>
<dbReference type="SUPFAM" id="SSF46689">
    <property type="entry name" value="Homeodomain-like"/>
    <property type="match status" value="1"/>
</dbReference>
<dbReference type="InterPro" id="IPR001005">
    <property type="entry name" value="SANT/Myb"/>
</dbReference>
<dbReference type="Pfam" id="PF00249">
    <property type="entry name" value="Myb_DNA-binding"/>
    <property type="match status" value="1"/>
</dbReference>
<dbReference type="HOGENOM" id="CLU_264400_0_0_1"/>
<feature type="region of interest" description="Disordered" evidence="4">
    <location>
        <begin position="1122"/>
        <end position="1244"/>
    </location>
</feature>
<feature type="compositionally biased region" description="Basic and acidic residues" evidence="4">
    <location>
        <begin position="488"/>
        <end position="527"/>
    </location>
</feature>
<dbReference type="Pfam" id="PF04821">
    <property type="entry name" value="TIMELESS"/>
    <property type="match status" value="1"/>
</dbReference>
<gene>
    <name evidence="6" type="primary">TIMELESS</name>
    <name evidence="6" type="ORF">GUITHDRAFT_149044</name>
</gene>
<organism evidence="6">
    <name type="scientific">Guillardia theta (strain CCMP2712)</name>
    <name type="common">Cryptophyte</name>
    <dbReference type="NCBI Taxonomy" id="905079"/>
    <lineage>
        <taxon>Eukaryota</taxon>
        <taxon>Cryptophyceae</taxon>
        <taxon>Pyrenomonadales</taxon>
        <taxon>Geminigeraceae</taxon>
        <taxon>Guillardia</taxon>
    </lineage>
</organism>
<dbReference type="EnsemblProtists" id="EKX31824">
    <property type="protein sequence ID" value="EKX31824"/>
    <property type="gene ID" value="GUITHDRAFT_149044"/>
</dbReference>
<feature type="compositionally biased region" description="Basic and acidic residues" evidence="4">
    <location>
        <begin position="556"/>
        <end position="572"/>
    </location>
</feature>
<reference evidence="8" key="2">
    <citation type="submission" date="2012-11" db="EMBL/GenBank/DDBJ databases">
        <authorList>
            <person name="Kuo A."/>
            <person name="Curtis B.A."/>
            <person name="Tanifuji G."/>
            <person name="Burki F."/>
            <person name="Gruber A."/>
            <person name="Irimia M."/>
            <person name="Maruyama S."/>
            <person name="Arias M.C."/>
            <person name="Ball S.G."/>
            <person name="Gile G.H."/>
            <person name="Hirakawa Y."/>
            <person name="Hopkins J.F."/>
            <person name="Rensing S.A."/>
            <person name="Schmutz J."/>
            <person name="Symeonidi A."/>
            <person name="Elias M."/>
            <person name="Eveleigh R.J."/>
            <person name="Herman E.K."/>
            <person name="Klute M.J."/>
            <person name="Nakayama T."/>
            <person name="Obornik M."/>
            <person name="Reyes-Prieto A."/>
            <person name="Armbrust E.V."/>
            <person name="Aves S.J."/>
            <person name="Beiko R.G."/>
            <person name="Coutinho P."/>
            <person name="Dacks J.B."/>
            <person name="Durnford D.G."/>
            <person name="Fast N.M."/>
            <person name="Green B.R."/>
            <person name="Grisdale C."/>
            <person name="Hempe F."/>
            <person name="Henrissat B."/>
            <person name="Hoppner M.P."/>
            <person name="Ishida K.-I."/>
            <person name="Kim E."/>
            <person name="Koreny L."/>
            <person name="Kroth P.G."/>
            <person name="Liu Y."/>
            <person name="Malik S.-B."/>
            <person name="Maier U.G."/>
            <person name="McRose D."/>
            <person name="Mock T."/>
            <person name="Neilson J.A."/>
            <person name="Onodera N.T."/>
            <person name="Poole A.M."/>
            <person name="Pritham E.J."/>
            <person name="Richards T.A."/>
            <person name="Rocap G."/>
            <person name="Roy S.W."/>
            <person name="Sarai C."/>
            <person name="Schaack S."/>
            <person name="Shirato S."/>
            <person name="Slamovits C.H."/>
            <person name="Spencer D.F."/>
            <person name="Suzuki S."/>
            <person name="Worden A.Z."/>
            <person name="Zauner S."/>
            <person name="Barry K."/>
            <person name="Bell C."/>
            <person name="Bharti A.K."/>
            <person name="Crow J.A."/>
            <person name="Grimwood J."/>
            <person name="Kramer R."/>
            <person name="Lindquist E."/>
            <person name="Lucas S."/>
            <person name="Salamov A."/>
            <person name="McFadden G.I."/>
            <person name="Lane C.E."/>
            <person name="Keeling P.J."/>
            <person name="Gray M.W."/>
            <person name="Grigoriev I.V."/>
            <person name="Archibald J.M."/>
        </authorList>
    </citation>
    <scope>NUCLEOTIDE SEQUENCE</scope>
    <source>
        <strain evidence="8">CCMP2712</strain>
    </source>
</reference>
<accession>L1I7H0</accession>